<dbReference type="InterPro" id="IPR023614">
    <property type="entry name" value="Porin_dom_sf"/>
</dbReference>
<dbReference type="SUPFAM" id="SSF56935">
    <property type="entry name" value="Porins"/>
    <property type="match status" value="1"/>
</dbReference>
<protein>
    <submittedName>
        <fullName evidence="6">Porin</fullName>
    </submittedName>
</protein>
<evidence type="ECO:0000256" key="1">
    <source>
        <dbReference type="ARBA" id="ARBA00004571"/>
    </source>
</evidence>
<keyword evidence="4" id="KW-0472">Membrane</keyword>
<accession>A0ABT0N077</accession>
<reference evidence="6 7" key="1">
    <citation type="submission" date="2022-02" db="EMBL/GenBank/DDBJ databases">
        <title>Description of Brenneria tiliae sp. nov. isolated from symptomatic Tilia x moltkei and Tilia x europaea trees in the UK.</title>
        <authorList>
            <person name="Kile H."/>
        </authorList>
    </citation>
    <scope>NUCLEOTIDE SEQUENCE [LARGE SCALE GENOMIC DNA]</scope>
    <source>
        <strain evidence="6 7">MC1SB4.1</strain>
    </source>
</reference>
<keyword evidence="7" id="KW-1185">Reference proteome</keyword>
<evidence type="ECO:0000313" key="7">
    <source>
        <dbReference type="Proteomes" id="UP001203069"/>
    </source>
</evidence>
<evidence type="ECO:0000313" key="6">
    <source>
        <dbReference type="EMBL" id="MCL2895503.1"/>
    </source>
</evidence>
<dbReference type="PRINTS" id="PR00182">
    <property type="entry name" value="ECOLNEIPORIN"/>
</dbReference>
<dbReference type="InterPro" id="IPR001702">
    <property type="entry name" value="Porin_Gram-ve"/>
</dbReference>
<evidence type="ECO:0000256" key="2">
    <source>
        <dbReference type="ARBA" id="ARBA00007539"/>
    </source>
</evidence>
<dbReference type="InterPro" id="IPR001897">
    <property type="entry name" value="Porin_gammaproteobac"/>
</dbReference>
<dbReference type="InterPro" id="IPR050298">
    <property type="entry name" value="Gram-neg_bact_OMP"/>
</dbReference>
<dbReference type="PANTHER" id="PTHR34501">
    <property type="entry name" value="PROTEIN YDDL-RELATED"/>
    <property type="match status" value="1"/>
</dbReference>
<name>A0ABT0N077_9GAMM</name>
<dbReference type="Pfam" id="PF00267">
    <property type="entry name" value="Porin_1"/>
    <property type="match status" value="1"/>
</dbReference>
<feature type="chain" id="PRO_5046153017" evidence="5">
    <location>
        <begin position="22"/>
        <end position="363"/>
    </location>
</feature>
<evidence type="ECO:0000256" key="3">
    <source>
        <dbReference type="ARBA" id="ARBA00022729"/>
    </source>
</evidence>
<sequence length="363" mass="39096">MKRNILAVVIPALLAAGAANAAEIYNKDGNKLDVYGRVTALHYFSDDDGSDGDQTYARLGFKGETQINDQLTGYGRFEYQFNASQSEEEGAGGGGDKTRYAYAGLKFGDYGSFDYGRNLGIVYDPLGWTDVLPEFGGDSVYTDGVTGRTAGVATYRNSDFFGLVDGLNFGLQYIGKNDRDNARRANGDGWGTSLSYETDIGLGFSGAYGSYDRTDRQSADGKGDRADAWVTGAKYDANGLYLAAIYGQYHNLSRISGSGIAVNPNSGATGTLFADKTKVFEAVAQYTFDFGLTPSLGFVSAKAKDDQSGKNDYITKYVSLGATYAFNKNFSAYTEYDINLIDSDNAYGISDDDVVAVGLTYQF</sequence>
<comment type="similarity">
    <text evidence="2">Belongs to the Gram-negative porin family.</text>
</comment>
<gene>
    <name evidence="6" type="ORF">MFP26_22775</name>
</gene>
<dbReference type="PRINTS" id="PR00183">
    <property type="entry name" value="ECOLIPORIN"/>
</dbReference>
<dbReference type="Gene3D" id="2.40.160.10">
    <property type="entry name" value="Porin"/>
    <property type="match status" value="1"/>
</dbReference>
<evidence type="ECO:0000256" key="4">
    <source>
        <dbReference type="ARBA" id="ARBA00023136"/>
    </source>
</evidence>
<dbReference type="CDD" id="cd00342">
    <property type="entry name" value="gram_neg_porins"/>
    <property type="match status" value="1"/>
</dbReference>
<evidence type="ECO:0000256" key="5">
    <source>
        <dbReference type="SAM" id="SignalP"/>
    </source>
</evidence>
<comment type="caution">
    <text evidence="6">The sequence shown here is derived from an EMBL/GenBank/DDBJ whole genome shotgun (WGS) entry which is preliminary data.</text>
</comment>
<dbReference type="InterPro" id="IPR033900">
    <property type="entry name" value="Gram_neg_porin_domain"/>
</dbReference>
<feature type="signal peptide" evidence="5">
    <location>
        <begin position="1"/>
        <end position="21"/>
    </location>
</feature>
<comment type="subcellular location">
    <subcellularLocation>
        <location evidence="1">Cell outer membrane</location>
        <topology evidence="1">Multi-pass membrane protein</topology>
    </subcellularLocation>
</comment>
<organism evidence="6 7">
    <name type="scientific">Brenneria tiliae</name>
    <dbReference type="NCBI Taxonomy" id="2914984"/>
    <lineage>
        <taxon>Bacteria</taxon>
        <taxon>Pseudomonadati</taxon>
        <taxon>Pseudomonadota</taxon>
        <taxon>Gammaproteobacteria</taxon>
        <taxon>Enterobacterales</taxon>
        <taxon>Pectobacteriaceae</taxon>
        <taxon>Brenneria</taxon>
    </lineage>
</organism>
<dbReference type="EMBL" id="JAKPBZ010000116">
    <property type="protein sequence ID" value="MCL2895503.1"/>
    <property type="molecule type" value="Genomic_DNA"/>
</dbReference>
<dbReference type="Proteomes" id="UP001203069">
    <property type="component" value="Unassembled WGS sequence"/>
</dbReference>
<keyword evidence="3 5" id="KW-0732">Signal</keyword>
<dbReference type="PANTHER" id="PTHR34501:SF2">
    <property type="entry name" value="OUTER MEMBRANE PORIN F-RELATED"/>
    <property type="match status" value="1"/>
</dbReference>
<proteinExistence type="inferred from homology"/>